<dbReference type="AlphaFoldDB" id="A0A848IXZ3"/>
<organism evidence="4 5">
    <name type="scientific">Marinigracilibium pacificum</name>
    <dbReference type="NCBI Taxonomy" id="2729599"/>
    <lineage>
        <taxon>Bacteria</taxon>
        <taxon>Pseudomonadati</taxon>
        <taxon>Bacteroidota</taxon>
        <taxon>Cytophagia</taxon>
        <taxon>Cytophagales</taxon>
        <taxon>Flammeovirgaceae</taxon>
        <taxon>Marinigracilibium</taxon>
    </lineage>
</organism>
<evidence type="ECO:0000256" key="2">
    <source>
        <dbReference type="SAM" id="Phobius"/>
    </source>
</evidence>
<evidence type="ECO:0000313" key="5">
    <source>
        <dbReference type="Proteomes" id="UP000559010"/>
    </source>
</evidence>
<keyword evidence="5" id="KW-1185">Reference proteome</keyword>
<evidence type="ECO:0000259" key="3">
    <source>
        <dbReference type="Pfam" id="PF05170"/>
    </source>
</evidence>
<protein>
    <submittedName>
        <fullName evidence="4">AsmA family protein</fullName>
    </submittedName>
</protein>
<dbReference type="InterPro" id="IPR007844">
    <property type="entry name" value="AsmA"/>
</dbReference>
<evidence type="ECO:0000313" key="4">
    <source>
        <dbReference type="EMBL" id="NMM47114.1"/>
    </source>
</evidence>
<keyword evidence="1" id="KW-0175">Coiled coil</keyword>
<feature type="domain" description="AsmA" evidence="3">
    <location>
        <begin position="1"/>
        <end position="181"/>
    </location>
</feature>
<dbReference type="RefSeq" id="WP_169677727.1">
    <property type="nucleotide sequence ID" value="NZ_JABBNU010000001.1"/>
</dbReference>
<keyword evidence="2" id="KW-1133">Transmembrane helix</keyword>
<dbReference type="PANTHER" id="PTHR30441">
    <property type="entry name" value="DUF748 DOMAIN-CONTAINING PROTEIN"/>
    <property type="match status" value="1"/>
</dbReference>
<dbReference type="PANTHER" id="PTHR30441:SF8">
    <property type="entry name" value="DUF748 DOMAIN-CONTAINING PROTEIN"/>
    <property type="match status" value="1"/>
</dbReference>
<reference evidence="4 5" key="1">
    <citation type="submission" date="2020-04" db="EMBL/GenBank/DDBJ databases">
        <title>Flammeovirgaceae bacterium KN852 isolated from deep sea.</title>
        <authorList>
            <person name="Zhang D.-C."/>
        </authorList>
    </citation>
    <scope>NUCLEOTIDE SEQUENCE [LARGE SCALE GENOMIC DNA]</scope>
    <source>
        <strain evidence="4 5">KN852</strain>
    </source>
</reference>
<proteinExistence type="predicted"/>
<dbReference type="GO" id="GO:0005886">
    <property type="term" value="C:plasma membrane"/>
    <property type="evidence" value="ECO:0007669"/>
    <property type="project" value="TreeGrafter"/>
</dbReference>
<evidence type="ECO:0000256" key="1">
    <source>
        <dbReference type="SAM" id="Coils"/>
    </source>
</evidence>
<comment type="caution">
    <text evidence="4">The sequence shown here is derived from an EMBL/GenBank/DDBJ whole genome shotgun (WGS) entry which is preliminary data.</text>
</comment>
<keyword evidence="2" id="KW-0472">Membrane</keyword>
<gene>
    <name evidence="4" type="ORF">HH304_01790</name>
</gene>
<dbReference type="GO" id="GO:0090313">
    <property type="term" value="P:regulation of protein targeting to membrane"/>
    <property type="evidence" value="ECO:0007669"/>
    <property type="project" value="TreeGrafter"/>
</dbReference>
<keyword evidence="2" id="KW-0812">Transmembrane</keyword>
<dbReference type="InterPro" id="IPR052894">
    <property type="entry name" value="AsmA-related"/>
</dbReference>
<name>A0A848IXZ3_9BACT</name>
<feature type="coiled-coil region" evidence="1">
    <location>
        <begin position="930"/>
        <end position="991"/>
    </location>
</feature>
<dbReference type="Proteomes" id="UP000559010">
    <property type="component" value="Unassembled WGS sequence"/>
</dbReference>
<sequence>MKKGLIIIGSIVVILLIAAITLPIIFKDDIKKAVDEALAENIDADVFYDAESLSISFFSHFPTLSVSIEEIGLVGRGDFEGIPLTEIQEFEVSLKPLSVIFGDQIEVSGIYIRQPQIYALILQDGKANYDIVKSSEEEVEEDIDTTSSDMKIQIDHWEISDGEIVYEDRSSNMFLKISGLNHEGNGNFGSTILDMDTETSIESITFKSDDVAYFSEKSFYADMVLSMDLDKMIFTFKENHFKVNDFGFNFNGAFEMPDENIKMDIKFGAEDNSFKSLLSLIPGIYTESFDDIETTGAFAFDGWAKGTYNENSLPGFGLDLDIKSSSFQYDDLPTPVENIKGTFKVLCPEGNIDYTSVEINNFHFNIEDNPFDLNLIVKNLVDYPIKLDANAKLDLEKITKVFPVEETTLKGIFTLAAKAEGKYDSVRNIIPAFNVDATLDNGYVKNAEYPVALENLHFEAHANSKDGSMNNGIFNLNDLSFILGKDKVQASAYVTNFDSPVWDANVNGTLNIEELSKVYPMEGVEMAGTVIANIKSKGRLKDVEAENYAALQTSGNVSLRNFNYSDEKSLPLGVSITMAEAQFTPADINIKTVDGKTGETDFKASGKITNYMGYALNDGLLSGVFNVSSNYFNVNEFMTEEAESEESEEESPLEVIKVPENLDIVLHSSANKVKYDNLVLSNLSGDLIIKNSAVKLENLVFNTLGGQFKTSGQYNTENIDHPKFDFALNIQNLSIPVSYQNFNTVQALAPIAEDMTGNFNTNFNLSGELLQDLTPKLSTITGKGLIEILDAAITDSKIIEGITSVTKLKDASGFNLKDALINVDISDGYVTTKPFNVNIAGYNAEVSGRTGIDGSVDYIFNIDVPAGAAGTAINNLAKSVTGGKDVVGEMITIPVKVGGKYDDLSFGLAGGKTSGDSESSVAGQATETIKKEAQAELDSQKKIVEDSAKAVVKTAKDSVTNVAEEKIEEGKEELKEKAEDALKNIFGKKKKKDDN</sequence>
<dbReference type="EMBL" id="JABBNU010000001">
    <property type="protein sequence ID" value="NMM47114.1"/>
    <property type="molecule type" value="Genomic_DNA"/>
</dbReference>
<feature type="transmembrane region" description="Helical" evidence="2">
    <location>
        <begin position="5"/>
        <end position="26"/>
    </location>
</feature>
<accession>A0A848IXZ3</accession>
<dbReference type="Pfam" id="PF05170">
    <property type="entry name" value="AsmA"/>
    <property type="match status" value="1"/>
</dbReference>